<dbReference type="RefSeq" id="WP_021194580.1">
    <property type="nucleotide sequence ID" value="NZ_CP012605.1"/>
</dbReference>
<sequence length="202" mass="22962">MPIDADAHTIHRRADAESAPYTDADGFTFHLLRIPEDIPMLHRWFQPERASFWLMRDKTEAEIGLIYQDLMDSGHATAYLVWQGGRPVFLAECYDPAHDRIRTFYDVQPGDLGMHIFIGPSDVRIAGYTRTVFFALMRFMFESLGAARIVVEPDANNIRIHAINRAAGFVYDRNVAFTEKIASLAFCTRRDFEQATSATAIA</sequence>
<evidence type="ECO:0000313" key="3">
    <source>
        <dbReference type="EMBL" id="ANH74843.1"/>
    </source>
</evidence>
<evidence type="ECO:0000256" key="1">
    <source>
        <dbReference type="ARBA" id="ARBA00004924"/>
    </source>
</evidence>
<comment type="pathway">
    <text evidence="1">Siderophore biosynthesis.</text>
</comment>
<dbReference type="SUPFAM" id="SSF55729">
    <property type="entry name" value="Acyl-CoA N-acyltransferases (Nat)"/>
    <property type="match status" value="1"/>
</dbReference>
<evidence type="ECO:0000313" key="4">
    <source>
        <dbReference type="Proteomes" id="UP000077927"/>
    </source>
</evidence>
<dbReference type="EMBL" id="CP012605">
    <property type="protein sequence ID" value="ANH74843.1"/>
    <property type="molecule type" value="Genomic_DNA"/>
</dbReference>
<dbReference type="AlphaFoldDB" id="A0AAC9BIQ4"/>
<dbReference type="PANTHER" id="PTHR31438">
    <property type="entry name" value="LYSINE N-ACYLTRANSFERASE C17G9.06C-RELATED"/>
    <property type="match status" value="1"/>
</dbReference>
<dbReference type="InterPro" id="IPR019432">
    <property type="entry name" value="Acyltransferase_MbtK/IucB-like"/>
</dbReference>
<dbReference type="InterPro" id="IPR016181">
    <property type="entry name" value="Acyl_CoA_acyltransferase"/>
</dbReference>
<name>A0AAC9BIQ4_9RALS</name>
<dbReference type="Pfam" id="PF13523">
    <property type="entry name" value="Acetyltransf_8"/>
    <property type="match status" value="1"/>
</dbReference>
<proteinExistence type="predicted"/>
<dbReference type="Gene3D" id="3.40.630.30">
    <property type="match status" value="1"/>
</dbReference>
<dbReference type="KEGG" id="rin:ACS15_1613"/>
<dbReference type="Proteomes" id="UP000077927">
    <property type="component" value="Chromosome 1"/>
</dbReference>
<dbReference type="SMART" id="SM01006">
    <property type="entry name" value="AlcB"/>
    <property type="match status" value="1"/>
</dbReference>
<organism evidence="3 4">
    <name type="scientific">Ralstonia insidiosa</name>
    <dbReference type="NCBI Taxonomy" id="190721"/>
    <lineage>
        <taxon>Bacteria</taxon>
        <taxon>Pseudomonadati</taxon>
        <taxon>Pseudomonadota</taxon>
        <taxon>Betaproteobacteria</taxon>
        <taxon>Burkholderiales</taxon>
        <taxon>Burkholderiaceae</taxon>
        <taxon>Ralstonia</taxon>
    </lineage>
</organism>
<accession>A0AAC9BIQ4</accession>
<dbReference type="GO" id="GO:0016410">
    <property type="term" value="F:N-acyltransferase activity"/>
    <property type="evidence" value="ECO:0007669"/>
    <property type="project" value="TreeGrafter"/>
</dbReference>
<protein>
    <submittedName>
        <fullName evidence="3">Acetyltransferase domain protein</fullName>
    </submittedName>
</protein>
<dbReference type="PANTHER" id="PTHR31438:SF1">
    <property type="entry name" value="LYSINE N-ACYLTRANSFERASE C17G9.06C-RELATED"/>
    <property type="match status" value="1"/>
</dbReference>
<gene>
    <name evidence="3" type="ORF">ACS15_1613</name>
</gene>
<evidence type="ECO:0000259" key="2">
    <source>
        <dbReference type="SMART" id="SM01006"/>
    </source>
</evidence>
<dbReference type="GO" id="GO:0019290">
    <property type="term" value="P:siderophore biosynthetic process"/>
    <property type="evidence" value="ECO:0007669"/>
    <property type="project" value="InterPro"/>
</dbReference>
<feature type="domain" description="Acyltransferase MbtK/IucB-like conserved" evidence="2">
    <location>
        <begin position="30"/>
        <end position="77"/>
    </location>
</feature>
<reference evidence="3 4" key="1">
    <citation type="submission" date="2015-09" db="EMBL/GenBank/DDBJ databases">
        <authorList>
            <person name="Xu Y."/>
            <person name="Nagy A."/>
            <person name="Liu N.T."/>
            <person name="Nou X."/>
        </authorList>
    </citation>
    <scope>NUCLEOTIDE SEQUENCE [LARGE SCALE GENOMIC DNA]</scope>
    <source>
        <strain evidence="3 4">FC1138</strain>
    </source>
</reference>